<dbReference type="RefSeq" id="WP_183950314.1">
    <property type="nucleotide sequence ID" value="NZ_JACIDH010000001.1"/>
</dbReference>
<accession>A0A7W6A9M8</accession>
<dbReference type="EMBL" id="JACIDH010000001">
    <property type="protein sequence ID" value="MBB3878103.1"/>
    <property type="molecule type" value="Genomic_DNA"/>
</dbReference>
<dbReference type="InterPro" id="IPR019734">
    <property type="entry name" value="TPR_rpt"/>
</dbReference>
<sequence length="259" mass="26377">MILFSLALAVAAQPQAPTPAAAKPPALPADPREARHERCVATATRDPAAGRAEAGRWQLAGGGYFAQQCAGIAYASEGNWSAAATAFEQAARAAETGRDIRAATYWAQAGNAYLAGGDAAHSRTALDAALASGQLTDFALGEALLDRARALVAGGQPAAARVDLDAALTHVPSDPLAWLLSATLARRTGDLPRAKKDIGEALARSADDANVQLEAGNIAAAGGDEAGARKAWSEAARLAPPDSPVRAIAAKALAQFPSR</sequence>
<feature type="compositionally biased region" description="Low complexity" evidence="1">
    <location>
        <begin position="15"/>
        <end position="24"/>
    </location>
</feature>
<dbReference type="Gene3D" id="1.25.40.10">
    <property type="entry name" value="Tetratricopeptide repeat domain"/>
    <property type="match status" value="1"/>
</dbReference>
<dbReference type="InterPro" id="IPR011990">
    <property type="entry name" value="TPR-like_helical_dom_sf"/>
</dbReference>
<proteinExistence type="predicted"/>
<dbReference type="SUPFAM" id="SSF48452">
    <property type="entry name" value="TPR-like"/>
    <property type="match status" value="1"/>
</dbReference>
<gene>
    <name evidence="2" type="ORF">GGR48_000506</name>
</gene>
<reference evidence="2 3" key="1">
    <citation type="submission" date="2020-08" db="EMBL/GenBank/DDBJ databases">
        <title>Genomic Encyclopedia of Type Strains, Phase IV (KMG-IV): sequencing the most valuable type-strain genomes for metagenomic binning, comparative biology and taxonomic classification.</title>
        <authorList>
            <person name="Goeker M."/>
        </authorList>
    </citation>
    <scope>NUCLEOTIDE SEQUENCE [LARGE SCALE GENOMIC DNA]</scope>
    <source>
        <strain evidence="2 3">DSM 19512</strain>
    </source>
</reference>
<evidence type="ECO:0000256" key="1">
    <source>
        <dbReference type="SAM" id="MobiDB-lite"/>
    </source>
</evidence>
<dbReference type="Pfam" id="PF13428">
    <property type="entry name" value="TPR_14"/>
    <property type="match status" value="1"/>
</dbReference>
<feature type="region of interest" description="Disordered" evidence="1">
    <location>
        <begin position="15"/>
        <end position="35"/>
    </location>
</feature>
<evidence type="ECO:0000313" key="3">
    <source>
        <dbReference type="Proteomes" id="UP000538670"/>
    </source>
</evidence>
<name>A0A7W6A9M8_9SPHN</name>
<organism evidence="2 3">
    <name type="scientific">Sphingomonas pseudosanguinis</name>
    <dbReference type="NCBI Taxonomy" id="413712"/>
    <lineage>
        <taxon>Bacteria</taxon>
        <taxon>Pseudomonadati</taxon>
        <taxon>Pseudomonadota</taxon>
        <taxon>Alphaproteobacteria</taxon>
        <taxon>Sphingomonadales</taxon>
        <taxon>Sphingomonadaceae</taxon>
        <taxon>Sphingomonas</taxon>
    </lineage>
</organism>
<comment type="caution">
    <text evidence="2">The sequence shown here is derived from an EMBL/GenBank/DDBJ whole genome shotgun (WGS) entry which is preliminary data.</text>
</comment>
<dbReference type="AlphaFoldDB" id="A0A7W6A9M8"/>
<protein>
    <submittedName>
        <fullName evidence="2">Tfp pilus assembly protein PilF</fullName>
    </submittedName>
</protein>
<dbReference type="SMART" id="SM00028">
    <property type="entry name" value="TPR"/>
    <property type="match status" value="4"/>
</dbReference>
<dbReference type="Proteomes" id="UP000538670">
    <property type="component" value="Unassembled WGS sequence"/>
</dbReference>
<keyword evidence="3" id="KW-1185">Reference proteome</keyword>
<evidence type="ECO:0000313" key="2">
    <source>
        <dbReference type="EMBL" id="MBB3878103.1"/>
    </source>
</evidence>